<evidence type="ECO:0000256" key="6">
    <source>
        <dbReference type="ARBA" id="ARBA00023315"/>
    </source>
</evidence>
<keyword evidence="4" id="KW-0443">Lipid metabolism</keyword>
<evidence type="ECO:0000313" key="8">
    <source>
        <dbReference type="EMBL" id="CCF75792.1"/>
    </source>
</evidence>
<evidence type="ECO:0000256" key="2">
    <source>
        <dbReference type="ARBA" id="ARBA00022692"/>
    </source>
</evidence>
<reference evidence="8 9" key="3">
    <citation type="journal article" date="2016" name="Sci. Rep.">
        <title>Genome-wide diversity and gene expression profiling of Babesia microti isolates identify polymorphic genes that mediate host-pathogen interactions.</title>
        <authorList>
            <person name="Silva J.C."/>
            <person name="Cornillot E."/>
            <person name="McCracken C."/>
            <person name="Usmani-Brown S."/>
            <person name="Dwivedi A."/>
            <person name="Ifeonu O.O."/>
            <person name="Crabtree J."/>
            <person name="Gotia H.T."/>
            <person name="Virji A.Z."/>
            <person name="Reynes C."/>
            <person name="Colinge J."/>
            <person name="Kumar V."/>
            <person name="Lawres L."/>
            <person name="Pazzi J.E."/>
            <person name="Pablo J.V."/>
            <person name="Hung C."/>
            <person name="Brancato J."/>
            <person name="Kumari P."/>
            <person name="Orvis J."/>
            <person name="Tretina K."/>
            <person name="Chibucos M."/>
            <person name="Ott S."/>
            <person name="Sadzewicz L."/>
            <person name="Sengamalay N."/>
            <person name="Shetty A.C."/>
            <person name="Su Q."/>
            <person name="Tallon L."/>
            <person name="Fraser C.M."/>
            <person name="Frutos R."/>
            <person name="Molina D.M."/>
            <person name="Krause P.J."/>
            <person name="Ben Mamoun C."/>
        </authorList>
    </citation>
    <scope>NUCLEOTIDE SEQUENCE [LARGE SCALE GENOMIC DNA]</scope>
    <source>
        <strain evidence="8 9">RI</strain>
    </source>
</reference>
<evidence type="ECO:0000256" key="4">
    <source>
        <dbReference type="ARBA" id="ARBA00023098"/>
    </source>
</evidence>
<evidence type="ECO:0008006" key="10">
    <source>
        <dbReference type="Google" id="ProtNLM"/>
    </source>
</evidence>
<dbReference type="GO" id="GO:0016746">
    <property type="term" value="F:acyltransferase activity"/>
    <property type="evidence" value="ECO:0007669"/>
    <property type="project" value="UniProtKB-KW"/>
</dbReference>
<name>I7IHG9_BABMR</name>
<reference evidence="8 9" key="1">
    <citation type="journal article" date="2012" name="Nucleic Acids Res.">
        <title>Sequencing of the smallest Apicomplexan genome from the human pathogen Babesia microti.</title>
        <authorList>
            <person name="Cornillot E."/>
            <person name="Hadj-Kaddour K."/>
            <person name="Dassouli A."/>
            <person name="Noel B."/>
            <person name="Ranwez V."/>
            <person name="Vacherie B."/>
            <person name="Augagneur Y."/>
            <person name="Bres V."/>
            <person name="Duclos A."/>
            <person name="Randazzo S."/>
            <person name="Carcy B."/>
            <person name="Debierre-Grockiego F."/>
            <person name="Delbecq S."/>
            <person name="Moubri-Menage K."/>
            <person name="Shams-Eldin H."/>
            <person name="Usmani-Brown S."/>
            <person name="Bringaud F."/>
            <person name="Wincker P."/>
            <person name="Vivares C.P."/>
            <person name="Schwarz R.T."/>
            <person name="Schetters T.P."/>
            <person name="Krause P.J."/>
            <person name="Gorenflot A."/>
            <person name="Berry V."/>
            <person name="Barbe V."/>
            <person name="Ben Mamoun C."/>
        </authorList>
    </citation>
    <scope>NUCLEOTIDE SEQUENCE [LARGE SCALE GENOMIC DNA]</scope>
    <source>
        <strain evidence="8 9">RI</strain>
    </source>
</reference>
<sequence length="301" mass="33717">MEKFRGFSDPATGIHPFLPSWSNDSKSPNIKKITNALIAIATWPVRLFLILISLTLLPFKLLRPYGCRLLLAAVGVWKIQFKNWKYAIEIKKSKDAVVFCNLTSFAEILMLEYTISPIFAIVHSNGTLSILKFMDMLLFTIRHEIKTNKGTLANLANAADYVSSKHIGPMVVFAEMQKSNGMVILQWPKELATNFNFARGGGCYAITCSYENPKLHFDKSTTLPHTVGNIYKHLLHIAFVPKVFMKLEIIPKECVAEVMKANSPVNELRKIMAGTLGKDGTAVSIDASKLAEFAKYYDKHA</sequence>
<dbReference type="GO" id="GO:0006629">
    <property type="term" value="P:lipid metabolic process"/>
    <property type="evidence" value="ECO:0007669"/>
    <property type="project" value="UniProtKB-KW"/>
</dbReference>
<keyword evidence="3 7" id="KW-1133">Transmembrane helix</keyword>
<evidence type="ECO:0000256" key="5">
    <source>
        <dbReference type="ARBA" id="ARBA00023136"/>
    </source>
</evidence>
<evidence type="ECO:0000256" key="1">
    <source>
        <dbReference type="ARBA" id="ARBA00022679"/>
    </source>
</evidence>
<protein>
    <recommendedName>
        <fullName evidence="10">Phospholipid/glycerol acyltransferase domain-containing protein</fullName>
    </recommendedName>
</protein>
<feature type="transmembrane region" description="Helical" evidence="7">
    <location>
        <begin position="36"/>
        <end position="59"/>
    </location>
</feature>
<keyword evidence="2 7" id="KW-0812">Transmembrane</keyword>
<dbReference type="Proteomes" id="UP000002899">
    <property type="component" value="Chromosome IV"/>
</dbReference>
<dbReference type="AlphaFoldDB" id="I7IHG9"/>
<keyword evidence="1" id="KW-0808">Transferase</keyword>
<dbReference type="RefSeq" id="XP_012650200.1">
    <property type="nucleotide sequence ID" value="XM_012794746.1"/>
</dbReference>
<organism evidence="8 9">
    <name type="scientific">Babesia microti (strain RI)</name>
    <dbReference type="NCBI Taxonomy" id="1133968"/>
    <lineage>
        <taxon>Eukaryota</taxon>
        <taxon>Sar</taxon>
        <taxon>Alveolata</taxon>
        <taxon>Apicomplexa</taxon>
        <taxon>Aconoidasida</taxon>
        <taxon>Piroplasmida</taxon>
        <taxon>Babesiidae</taxon>
        <taxon>Babesia</taxon>
    </lineage>
</organism>
<dbReference type="KEGG" id="bmic:BmR1_04g08035"/>
<evidence type="ECO:0000256" key="7">
    <source>
        <dbReference type="SAM" id="Phobius"/>
    </source>
</evidence>
<evidence type="ECO:0000256" key="3">
    <source>
        <dbReference type="ARBA" id="ARBA00022989"/>
    </source>
</evidence>
<dbReference type="GeneID" id="24426245"/>
<proteinExistence type="predicted"/>
<accession>I7IHG9</accession>
<dbReference type="VEuPathDB" id="PiroplasmaDB:BmR1_04g08035"/>
<keyword evidence="6" id="KW-0012">Acyltransferase</keyword>
<reference evidence="8 9" key="2">
    <citation type="journal article" date="2013" name="PLoS ONE">
        <title>Whole genome mapping and re-organization of the nuclear and mitochondrial genomes of Babesia microti isolates.</title>
        <authorList>
            <person name="Cornillot E."/>
            <person name="Dassouli A."/>
            <person name="Garg A."/>
            <person name="Pachikara N."/>
            <person name="Randazzo S."/>
            <person name="Depoix D."/>
            <person name="Carcy B."/>
            <person name="Delbecq S."/>
            <person name="Frutos R."/>
            <person name="Silva J.C."/>
            <person name="Sutton R."/>
            <person name="Krause P.J."/>
            <person name="Mamoun C.B."/>
        </authorList>
    </citation>
    <scope>NUCLEOTIDE SEQUENCE [LARGE SCALE GENOMIC DNA]</scope>
    <source>
        <strain evidence="8 9">RI</strain>
    </source>
</reference>
<evidence type="ECO:0000313" key="9">
    <source>
        <dbReference type="Proteomes" id="UP000002899"/>
    </source>
</evidence>
<keyword evidence="9" id="KW-1185">Reference proteome</keyword>
<dbReference type="PANTHER" id="PTHR23063">
    <property type="entry name" value="PHOSPHOLIPID ACYLTRANSFERASE"/>
    <property type="match status" value="1"/>
</dbReference>
<keyword evidence="5 7" id="KW-0472">Membrane</keyword>
<dbReference type="EMBL" id="LN871599">
    <property type="protein sequence ID" value="CCF75792.1"/>
    <property type="molecule type" value="Genomic_DNA"/>
</dbReference>
<dbReference type="PANTHER" id="PTHR23063:SF52">
    <property type="entry name" value="LYSOPHOSPHATIDYLCHOLINE ACYLTRANSFERASE"/>
    <property type="match status" value="1"/>
</dbReference>